<dbReference type="GeneID" id="14308281"/>
<feature type="transmembrane region" description="Helical" evidence="1">
    <location>
        <begin position="20"/>
        <end position="39"/>
    </location>
</feature>
<name>L0HHW2_METFS</name>
<proteinExistence type="predicted"/>
<dbReference type="InParanoid" id="L0HHW2"/>
<dbReference type="eggNOG" id="arCOG07830">
    <property type="taxonomic scope" value="Archaea"/>
</dbReference>
<reference evidence="3" key="1">
    <citation type="submission" date="2011-12" db="EMBL/GenBank/DDBJ databases">
        <title>Complete sequence of Methanoregula formicicum SMSP.</title>
        <authorList>
            <person name="Lucas S."/>
            <person name="Han J."/>
            <person name="Lapidus A."/>
            <person name="Cheng J.-F."/>
            <person name="Goodwin L."/>
            <person name="Pitluck S."/>
            <person name="Peters L."/>
            <person name="Ovchinnikova G."/>
            <person name="Teshima H."/>
            <person name="Detter J.C."/>
            <person name="Han C."/>
            <person name="Tapia R."/>
            <person name="Land M."/>
            <person name="Hauser L."/>
            <person name="Kyrpides N."/>
            <person name="Ivanova N."/>
            <person name="Pagani I."/>
            <person name="Imachi H."/>
            <person name="Tamaki H."/>
            <person name="Sekiguchi Y."/>
            <person name="Kamagata Y."/>
            <person name="Cadillo-Quiroz H."/>
            <person name="Zinder S."/>
            <person name="Liu W.-T."/>
            <person name="Woyke T."/>
        </authorList>
    </citation>
    <scope>NUCLEOTIDE SEQUENCE [LARGE SCALE GENOMIC DNA]</scope>
    <source>
        <strain evidence="3">DSM 22288 / NBRC 105244 / SMSP</strain>
    </source>
</reference>
<protein>
    <submittedName>
        <fullName evidence="2">Uncharacterized protein</fullName>
    </submittedName>
</protein>
<accession>L0HHW2</accession>
<evidence type="ECO:0000256" key="1">
    <source>
        <dbReference type="SAM" id="Phobius"/>
    </source>
</evidence>
<keyword evidence="1" id="KW-0812">Transmembrane</keyword>
<keyword evidence="1" id="KW-1133">Transmembrane helix</keyword>
<sequence length="276" mass="29689">MSTTDSAGAPSQGAGRYCEAAVPLIAFGVTGAGLILWSAGYPVDFQYVSIGCTISSFILAYLAWIRPRKDIVALSTPIYGIVFLATPIEAGAGAVLQLLYAAGLTILLIRLKRRFSEEMSGPAPLSPDEPLGKYQRRILTEMPAVSPALARAAGRVFIRFAEGEYEESCRLASGVPELADGTAPGLVERAFAIVSFQAGRMGEKGLVPDEFSIFSAEQQHLLFSPLPDNTDKERMYNRQLENALILLYVIALGSTDKEIQAGLDGLRPFARRLGGE</sequence>
<dbReference type="STRING" id="593750.Metfor_1892"/>
<dbReference type="KEGG" id="mfo:Metfor_1892"/>
<dbReference type="AlphaFoldDB" id="L0HHW2"/>
<dbReference type="Proteomes" id="UP000010824">
    <property type="component" value="Chromosome"/>
</dbReference>
<dbReference type="RefSeq" id="WP_015285876.1">
    <property type="nucleotide sequence ID" value="NC_019943.1"/>
</dbReference>
<reference evidence="2 3" key="2">
    <citation type="journal article" date="2014" name="Genome Announc.">
        <title>Complete Genome Sequence of Methanoregula formicica SMSPT, a Mesophilic Hydrogenotrophic Methanogen Isolated from a Methanogenic Upflow Anaerobic Sludge Blanket Reactor.</title>
        <authorList>
            <person name="Yamamoto K."/>
            <person name="Tamaki H."/>
            <person name="Cadillo-Quiroz H."/>
            <person name="Imachi H."/>
            <person name="Kyrpides N."/>
            <person name="Woyke T."/>
            <person name="Goodwin L."/>
            <person name="Zinder S.H."/>
            <person name="Kamagata Y."/>
            <person name="Liu W.T."/>
        </authorList>
    </citation>
    <scope>NUCLEOTIDE SEQUENCE [LARGE SCALE GENOMIC DNA]</scope>
    <source>
        <strain evidence="3">DSM 22288 / NBRC 105244 / SMSP</strain>
    </source>
</reference>
<organism evidence="2 3">
    <name type="scientific">Methanoregula formicica (strain DSM 22288 / NBRC 105244 / SMSP)</name>
    <dbReference type="NCBI Taxonomy" id="593750"/>
    <lineage>
        <taxon>Archaea</taxon>
        <taxon>Methanobacteriati</taxon>
        <taxon>Methanobacteriota</taxon>
        <taxon>Stenosarchaea group</taxon>
        <taxon>Methanomicrobia</taxon>
        <taxon>Methanomicrobiales</taxon>
        <taxon>Methanoregulaceae</taxon>
        <taxon>Methanoregula</taxon>
    </lineage>
</organism>
<keyword evidence="3" id="KW-1185">Reference proteome</keyword>
<keyword evidence="1" id="KW-0472">Membrane</keyword>
<evidence type="ECO:0000313" key="3">
    <source>
        <dbReference type="Proteomes" id="UP000010824"/>
    </source>
</evidence>
<evidence type="ECO:0000313" key="2">
    <source>
        <dbReference type="EMBL" id="AGB02913.1"/>
    </source>
</evidence>
<dbReference type="EMBL" id="CP003167">
    <property type="protein sequence ID" value="AGB02913.1"/>
    <property type="molecule type" value="Genomic_DNA"/>
</dbReference>
<gene>
    <name evidence="2" type="ordered locus">Metfor_1892</name>
</gene>
<dbReference type="OrthoDB" id="112373at2157"/>
<feature type="transmembrane region" description="Helical" evidence="1">
    <location>
        <begin position="45"/>
        <end position="64"/>
    </location>
</feature>
<dbReference type="HOGENOM" id="CLU_999687_0_0_2"/>